<dbReference type="RefSeq" id="WP_078787401.1">
    <property type="nucleotide sequence ID" value="NZ_FMTO01000008.1"/>
</dbReference>
<evidence type="ECO:0000256" key="4">
    <source>
        <dbReference type="ARBA" id="ARBA00022692"/>
    </source>
</evidence>
<accession>A0A1T4NEH4</accession>
<dbReference type="GO" id="GO:0106408">
    <property type="term" value="F:diadenylate cyclase activity"/>
    <property type="evidence" value="ECO:0007669"/>
    <property type="project" value="UniProtKB-EC"/>
</dbReference>
<keyword evidence="6 10" id="KW-0547">Nucleotide-binding</keyword>
<feature type="compositionally biased region" description="Basic residues" evidence="11">
    <location>
        <begin position="277"/>
        <end position="289"/>
    </location>
</feature>
<evidence type="ECO:0000256" key="9">
    <source>
        <dbReference type="ARBA" id="ARBA00023136"/>
    </source>
</evidence>
<evidence type="ECO:0000256" key="6">
    <source>
        <dbReference type="ARBA" id="ARBA00022741"/>
    </source>
</evidence>
<dbReference type="PANTHER" id="PTHR34185:SF1">
    <property type="entry name" value="DIADENYLATE CYCLASE"/>
    <property type="match status" value="1"/>
</dbReference>
<dbReference type="GO" id="GO:0005524">
    <property type="term" value="F:ATP binding"/>
    <property type="evidence" value="ECO:0007669"/>
    <property type="project" value="UniProtKB-UniRule"/>
</dbReference>
<dbReference type="InterPro" id="IPR003390">
    <property type="entry name" value="DNA_integrity_scan_DisA_N"/>
</dbReference>
<dbReference type="InterPro" id="IPR034701">
    <property type="entry name" value="CdaA"/>
</dbReference>
<evidence type="ECO:0000256" key="10">
    <source>
        <dbReference type="HAMAP-Rule" id="MF_01499"/>
    </source>
</evidence>
<keyword evidence="8 10" id="KW-1133">Transmembrane helix</keyword>
<dbReference type="PROSITE" id="PS51794">
    <property type="entry name" value="DAC"/>
    <property type="match status" value="1"/>
</dbReference>
<dbReference type="NCBIfam" id="TIGR00159">
    <property type="entry name" value="diadenylate cyclase CdaA"/>
    <property type="match status" value="1"/>
</dbReference>
<feature type="transmembrane region" description="Helical" evidence="10">
    <location>
        <begin position="20"/>
        <end position="42"/>
    </location>
</feature>
<dbReference type="InterPro" id="IPR014046">
    <property type="entry name" value="C-di-AMP_synthase"/>
</dbReference>
<dbReference type="FunFam" id="3.40.1700.10:FF:000002">
    <property type="entry name" value="Diadenylate cyclase"/>
    <property type="match status" value="1"/>
</dbReference>
<keyword evidence="14" id="KW-1185">Reference proteome</keyword>
<dbReference type="EMBL" id="FUXA01000009">
    <property type="protein sequence ID" value="SJZ77670.1"/>
    <property type="molecule type" value="Genomic_DNA"/>
</dbReference>
<proteinExistence type="inferred from homology"/>
<evidence type="ECO:0000256" key="8">
    <source>
        <dbReference type="ARBA" id="ARBA00022989"/>
    </source>
</evidence>
<sequence>MYGFWYQIKQYFDWFYIPKIGWQDILDIIIIAYVIYHILSWIKSSRAWTLLRGIVLIAFFIGIAAILRLNTLLWLARNMISVGILAIIILFQPELRHALDELGRKKILKNIFAVDSKNSKVQRLSDKTIYELVKTSVELSKDKTGALIVLEHDTPLGEYENTGISIDAVVTEQLLVNIFEKNTPLHDGAVIIRNNRVVAATCYLPLTERNDVNKKLGTRHRAGLGISEATDSMTIIVSEETGGIAVAYMGTLYRDLDEDSLRKHLQGLQDKTEETRHRKHKRGGVKNEE</sequence>
<dbReference type="SUPFAM" id="SSF143597">
    <property type="entry name" value="YojJ-like"/>
    <property type="match status" value="1"/>
</dbReference>
<evidence type="ECO:0000256" key="5">
    <source>
        <dbReference type="ARBA" id="ARBA00022695"/>
    </source>
</evidence>
<dbReference type="Gene3D" id="3.40.1700.10">
    <property type="entry name" value="DNA integrity scanning protein, DisA, N-terminal domain"/>
    <property type="match status" value="1"/>
</dbReference>
<keyword evidence="9 10" id="KW-0472">Membrane</keyword>
<dbReference type="Pfam" id="PF02457">
    <property type="entry name" value="DAC"/>
    <property type="match status" value="1"/>
</dbReference>
<dbReference type="AlphaFoldDB" id="A0A1T4NEH4"/>
<keyword evidence="7 10" id="KW-0067">ATP-binding</keyword>
<dbReference type="Proteomes" id="UP000189857">
    <property type="component" value="Unassembled WGS sequence"/>
</dbReference>
<dbReference type="PIRSF" id="PIRSF004793">
    <property type="entry name" value="UCP004793"/>
    <property type="match status" value="1"/>
</dbReference>
<feature type="region of interest" description="Disordered" evidence="11">
    <location>
        <begin position="267"/>
        <end position="289"/>
    </location>
</feature>
<evidence type="ECO:0000256" key="2">
    <source>
        <dbReference type="ARBA" id="ARBA00022475"/>
    </source>
</evidence>
<comment type="similarity">
    <text evidence="10">Belongs to the adenylate cyclase family. DacA/CdaA subfamily.</text>
</comment>
<dbReference type="EC" id="2.7.7.85" evidence="10"/>
<keyword evidence="3 10" id="KW-0808">Transferase</keyword>
<reference evidence="13 14" key="1">
    <citation type="submission" date="2017-02" db="EMBL/GenBank/DDBJ databases">
        <authorList>
            <person name="Peterson S.W."/>
        </authorList>
    </citation>
    <scope>NUCLEOTIDE SEQUENCE [LARGE SCALE GENOMIC DNA]</scope>
    <source>
        <strain evidence="13 14">ATCC 17233</strain>
    </source>
</reference>
<comment type="subunit">
    <text evidence="10">Probably a homodimer.</text>
</comment>
<gene>
    <name evidence="10" type="primary">dacA</name>
    <name evidence="13" type="ORF">SAMN02745110_01557</name>
</gene>
<dbReference type="PANTHER" id="PTHR34185">
    <property type="entry name" value="DIADENYLATE CYCLASE"/>
    <property type="match status" value="1"/>
</dbReference>
<keyword evidence="4 10" id="KW-0812">Transmembrane</keyword>
<feature type="transmembrane region" description="Helical" evidence="10">
    <location>
        <begin position="49"/>
        <end position="67"/>
    </location>
</feature>
<comment type="caution">
    <text evidence="10">Lacks conserved residue(s) required for the propagation of feature annotation.</text>
</comment>
<dbReference type="InterPro" id="IPR050338">
    <property type="entry name" value="DisA"/>
</dbReference>
<evidence type="ECO:0000256" key="11">
    <source>
        <dbReference type="SAM" id="MobiDB-lite"/>
    </source>
</evidence>
<feature type="domain" description="DAC" evidence="12">
    <location>
        <begin position="92"/>
        <end position="258"/>
    </location>
</feature>
<keyword evidence="5 10" id="KW-0548">Nucleotidyltransferase</keyword>
<evidence type="ECO:0000256" key="3">
    <source>
        <dbReference type="ARBA" id="ARBA00022679"/>
    </source>
</evidence>
<protein>
    <recommendedName>
        <fullName evidence="10">Diadenylate cyclase</fullName>
        <shortName evidence="10">DAC</shortName>
        <ecNumber evidence="10">2.7.7.85</ecNumber>
    </recommendedName>
    <alternativeName>
        <fullName evidence="10">Cyclic-di-AMP synthase</fullName>
        <shortName evidence="10">c-di-AMP synthase</shortName>
    </alternativeName>
</protein>
<comment type="catalytic activity">
    <reaction evidence="1 10">
        <text>2 ATP = 3',3'-c-di-AMP + 2 diphosphate</text>
        <dbReference type="Rhea" id="RHEA:35655"/>
        <dbReference type="ChEBI" id="CHEBI:30616"/>
        <dbReference type="ChEBI" id="CHEBI:33019"/>
        <dbReference type="ChEBI" id="CHEBI:71500"/>
        <dbReference type="EC" id="2.7.7.85"/>
    </reaction>
</comment>
<organism evidence="13 14">
    <name type="scientific">Eubacterium ruminantium</name>
    <dbReference type="NCBI Taxonomy" id="42322"/>
    <lineage>
        <taxon>Bacteria</taxon>
        <taxon>Bacillati</taxon>
        <taxon>Bacillota</taxon>
        <taxon>Clostridia</taxon>
        <taxon>Eubacteriales</taxon>
        <taxon>Eubacteriaceae</taxon>
        <taxon>Eubacterium</taxon>
    </lineage>
</organism>
<evidence type="ECO:0000256" key="7">
    <source>
        <dbReference type="ARBA" id="ARBA00022840"/>
    </source>
</evidence>
<evidence type="ECO:0000313" key="13">
    <source>
        <dbReference type="EMBL" id="SJZ77670.1"/>
    </source>
</evidence>
<keyword evidence="2 10" id="KW-1003">Cell membrane</keyword>
<dbReference type="HAMAP" id="MF_01499">
    <property type="entry name" value="DacA"/>
    <property type="match status" value="1"/>
</dbReference>
<dbReference type="GO" id="GO:0006171">
    <property type="term" value="P:cAMP biosynthetic process"/>
    <property type="evidence" value="ECO:0007669"/>
    <property type="project" value="InterPro"/>
</dbReference>
<dbReference type="Pfam" id="PF19293">
    <property type="entry name" value="CdaA_N"/>
    <property type="match status" value="1"/>
</dbReference>
<dbReference type="InterPro" id="IPR036888">
    <property type="entry name" value="DNA_integrity_DisA_N_sf"/>
</dbReference>
<evidence type="ECO:0000256" key="1">
    <source>
        <dbReference type="ARBA" id="ARBA00000877"/>
    </source>
</evidence>
<comment type="function">
    <text evidence="10">Catalyzes the condensation of 2 ATP molecules into cyclic di-AMP (c-di-AMP), a second messenger used to regulate differing processes in different bacteria.</text>
</comment>
<evidence type="ECO:0000313" key="14">
    <source>
        <dbReference type="Proteomes" id="UP000189857"/>
    </source>
</evidence>
<evidence type="ECO:0000259" key="12">
    <source>
        <dbReference type="PROSITE" id="PS51794"/>
    </source>
</evidence>
<dbReference type="InterPro" id="IPR045585">
    <property type="entry name" value="CdaA_N"/>
</dbReference>
<name>A0A1T4NEH4_9FIRM</name>
<dbReference type="OrthoDB" id="9807385at2"/>
<dbReference type="GO" id="GO:0004016">
    <property type="term" value="F:adenylate cyclase activity"/>
    <property type="evidence" value="ECO:0007669"/>
    <property type="project" value="UniProtKB-UniRule"/>
</dbReference>